<dbReference type="EMBL" id="CABFNB010000106">
    <property type="protein sequence ID" value="VTZ62490.1"/>
    <property type="molecule type" value="Genomic_DNA"/>
</dbReference>
<protein>
    <submittedName>
        <fullName evidence="1">Uncharacterized protein</fullName>
    </submittedName>
</protein>
<sequence>MPPPRIFSAFQPTIVHVVSFADQEIDSLIKRQAYHIGVRADQLHDEASGNALDAVSPGLAAPLAGREIALDIHRGKPLEAHLGVDHLLTKRAVGRDEADARIDAMAAAREKVQCGRCLAHQFRLRQNPAADAHDGVGCENVAAFPGRIASDGGKRSLRLFGGQPAGERPRMLRALRRFVEVHGHQTRGLDPRLRQELDATRRSGRQYQFLGHCHRCEPWFPEVCANVMHVAAQNGFALLGDVQLAGAYLKR</sequence>
<gene>
    <name evidence="1" type="ORF">EMEDMD4_40021</name>
</gene>
<accession>A0A508X2U6</accession>
<organism evidence="1">
    <name type="scientific">Sinorhizobium medicae</name>
    <dbReference type="NCBI Taxonomy" id="110321"/>
    <lineage>
        <taxon>Bacteria</taxon>
        <taxon>Pseudomonadati</taxon>
        <taxon>Pseudomonadota</taxon>
        <taxon>Alphaproteobacteria</taxon>
        <taxon>Hyphomicrobiales</taxon>
        <taxon>Rhizobiaceae</taxon>
        <taxon>Sinorhizobium/Ensifer group</taxon>
        <taxon>Sinorhizobium</taxon>
    </lineage>
</organism>
<name>A0A508X2U6_9HYPH</name>
<reference evidence="1" key="1">
    <citation type="submission" date="2019-06" db="EMBL/GenBank/DDBJ databases">
        <authorList>
            <person name="Le Quere A."/>
            <person name="Colella S."/>
        </authorList>
    </citation>
    <scope>NUCLEOTIDE SEQUENCE</scope>
    <source>
        <strain evidence="1">EmedicaeMD41</strain>
    </source>
</reference>
<evidence type="ECO:0000313" key="1">
    <source>
        <dbReference type="EMBL" id="VTZ62490.1"/>
    </source>
</evidence>
<dbReference type="AlphaFoldDB" id="A0A508X2U6"/>
<proteinExistence type="predicted"/>
<dbReference type="Proteomes" id="UP000507954">
    <property type="component" value="Unassembled WGS sequence"/>
</dbReference>